<organism evidence="2 3">
    <name type="scientific">Nephila pilipes</name>
    <name type="common">Giant wood spider</name>
    <name type="synonym">Nephila maculata</name>
    <dbReference type="NCBI Taxonomy" id="299642"/>
    <lineage>
        <taxon>Eukaryota</taxon>
        <taxon>Metazoa</taxon>
        <taxon>Ecdysozoa</taxon>
        <taxon>Arthropoda</taxon>
        <taxon>Chelicerata</taxon>
        <taxon>Arachnida</taxon>
        <taxon>Araneae</taxon>
        <taxon>Araneomorphae</taxon>
        <taxon>Entelegynae</taxon>
        <taxon>Araneoidea</taxon>
        <taxon>Nephilidae</taxon>
        <taxon>Nephila</taxon>
    </lineage>
</organism>
<gene>
    <name evidence="2" type="ORF">NPIL_174881</name>
</gene>
<proteinExistence type="predicted"/>
<sequence>MATMRISPVMKNPDFDKSSLVISDSEIEGVPQVEKRVEIDLSHAKRDVALDPFSKGDKPITVNVDQVRIYHPRERDEGVVETDGLDGERSRAEQVEIEGSKGLAREKWKIIRMSEGSTEYSNKRKREYQRKRRPTVRLNFRKRSAPSSLGLGTRKMTRREAANESGRSSPGPPRGATDSHRQVLPGRSVLVSFATEDITRKGKRSPGGQVHIHYATD</sequence>
<name>A0A8X6P3G5_NEPPI</name>
<feature type="region of interest" description="Disordered" evidence="1">
    <location>
        <begin position="73"/>
        <end position="99"/>
    </location>
</feature>
<evidence type="ECO:0000256" key="1">
    <source>
        <dbReference type="SAM" id="MobiDB-lite"/>
    </source>
</evidence>
<dbReference type="EMBL" id="BMAW01110752">
    <property type="protein sequence ID" value="GFT44763.1"/>
    <property type="molecule type" value="Genomic_DNA"/>
</dbReference>
<evidence type="ECO:0000313" key="2">
    <source>
        <dbReference type="EMBL" id="GFT44763.1"/>
    </source>
</evidence>
<feature type="region of interest" description="Disordered" evidence="1">
    <location>
        <begin position="116"/>
        <end position="217"/>
    </location>
</feature>
<evidence type="ECO:0000313" key="3">
    <source>
        <dbReference type="Proteomes" id="UP000887013"/>
    </source>
</evidence>
<comment type="caution">
    <text evidence="2">The sequence shown here is derived from an EMBL/GenBank/DDBJ whole genome shotgun (WGS) entry which is preliminary data.</text>
</comment>
<keyword evidence="3" id="KW-1185">Reference proteome</keyword>
<dbReference type="Proteomes" id="UP000887013">
    <property type="component" value="Unassembled WGS sequence"/>
</dbReference>
<reference evidence="2" key="1">
    <citation type="submission" date="2020-08" db="EMBL/GenBank/DDBJ databases">
        <title>Multicomponent nature underlies the extraordinary mechanical properties of spider dragline silk.</title>
        <authorList>
            <person name="Kono N."/>
            <person name="Nakamura H."/>
            <person name="Mori M."/>
            <person name="Yoshida Y."/>
            <person name="Ohtoshi R."/>
            <person name="Malay A.D."/>
            <person name="Moran D.A.P."/>
            <person name="Tomita M."/>
            <person name="Numata K."/>
            <person name="Arakawa K."/>
        </authorList>
    </citation>
    <scope>NUCLEOTIDE SEQUENCE</scope>
</reference>
<dbReference type="AlphaFoldDB" id="A0A8X6P3G5"/>
<protein>
    <submittedName>
        <fullName evidence="2">Uncharacterized protein</fullName>
    </submittedName>
</protein>
<accession>A0A8X6P3G5</accession>
<feature type="compositionally biased region" description="Basic residues" evidence="1">
    <location>
        <begin position="123"/>
        <end position="144"/>
    </location>
</feature>